<proteinExistence type="predicted"/>
<gene>
    <name evidence="2" type="ORF">SAMN05421505_106121</name>
</gene>
<dbReference type="STRING" id="504805.SAMN05421505_106121"/>
<sequence>MPLRKLTGTFSATVLLTAAVLAGTASAAHAVPESCTPSINGHTVSSNCTAGTGEHAIYVYFRHVNPMVGPMSIQGPWEPPGRTSTVSVPGTPLGWWVLRR</sequence>
<evidence type="ECO:0000313" key="2">
    <source>
        <dbReference type="EMBL" id="SDG64969.1"/>
    </source>
</evidence>
<feature type="chain" id="PRO_5039340599" description="Secreted protein" evidence="1">
    <location>
        <begin position="31"/>
        <end position="100"/>
    </location>
</feature>
<dbReference type="Proteomes" id="UP000198923">
    <property type="component" value="Unassembled WGS sequence"/>
</dbReference>
<keyword evidence="3" id="KW-1185">Reference proteome</keyword>
<organism evidence="2 3">
    <name type="scientific">Sinosporangium album</name>
    <dbReference type="NCBI Taxonomy" id="504805"/>
    <lineage>
        <taxon>Bacteria</taxon>
        <taxon>Bacillati</taxon>
        <taxon>Actinomycetota</taxon>
        <taxon>Actinomycetes</taxon>
        <taxon>Streptosporangiales</taxon>
        <taxon>Streptosporangiaceae</taxon>
        <taxon>Sinosporangium</taxon>
    </lineage>
</organism>
<name>A0A1G7VZY0_9ACTN</name>
<keyword evidence="1" id="KW-0732">Signal</keyword>
<evidence type="ECO:0008006" key="4">
    <source>
        <dbReference type="Google" id="ProtNLM"/>
    </source>
</evidence>
<dbReference type="RefSeq" id="WP_093169801.1">
    <property type="nucleotide sequence ID" value="NZ_FNCN01000006.1"/>
</dbReference>
<dbReference type="EMBL" id="FNCN01000006">
    <property type="protein sequence ID" value="SDG64969.1"/>
    <property type="molecule type" value="Genomic_DNA"/>
</dbReference>
<evidence type="ECO:0000256" key="1">
    <source>
        <dbReference type="SAM" id="SignalP"/>
    </source>
</evidence>
<accession>A0A1G7VZY0</accession>
<protein>
    <recommendedName>
        <fullName evidence="4">Secreted protein</fullName>
    </recommendedName>
</protein>
<dbReference type="AlphaFoldDB" id="A0A1G7VZY0"/>
<feature type="signal peptide" evidence="1">
    <location>
        <begin position="1"/>
        <end position="30"/>
    </location>
</feature>
<reference evidence="2 3" key="1">
    <citation type="submission" date="2016-10" db="EMBL/GenBank/DDBJ databases">
        <authorList>
            <person name="de Groot N.N."/>
        </authorList>
    </citation>
    <scope>NUCLEOTIDE SEQUENCE [LARGE SCALE GENOMIC DNA]</scope>
    <source>
        <strain evidence="2 3">CPCC 201354</strain>
    </source>
</reference>
<evidence type="ECO:0000313" key="3">
    <source>
        <dbReference type="Proteomes" id="UP000198923"/>
    </source>
</evidence>
<dbReference type="OrthoDB" id="3543992at2"/>